<dbReference type="Pfam" id="PF09471">
    <property type="entry name" value="Peptidase_M64"/>
    <property type="match status" value="1"/>
</dbReference>
<organism evidence="4 5">
    <name type="scientific">Hwangdonia lutea</name>
    <dbReference type="NCBI Taxonomy" id="3075823"/>
    <lineage>
        <taxon>Bacteria</taxon>
        <taxon>Pseudomonadati</taxon>
        <taxon>Bacteroidota</taxon>
        <taxon>Flavobacteriia</taxon>
        <taxon>Flavobacteriales</taxon>
        <taxon>Flavobacteriaceae</taxon>
        <taxon>Hwangdonia</taxon>
    </lineage>
</organism>
<dbReference type="EMBL" id="CP136521">
    <property type="protein sequence ID" value="WOD42295.1"/>
    <property type="molecule type" value="Genomic_DNA"/>
</dbReference>
<dbReference type="KEGG" id="hws:RNZ46_09825"/>
<dbReference type="AlphaFoldDB" id="A0AA97ELI8"/>
<keyword evidence="5" id="KW-1185">Reference proteome</keyword>
<dbReference type="InterPro" id="IPR026444">
    <property type="entry name" value="Secre_tail"/>
</dbReference>
<evidence type="ECO:0000313" key="4">
    <source>
        <dbReference type="EMBL" id="WOD42295.1"/>
    </source>
</evidence>
<dbReference type="InterPro" id="IPR024079">
    <property type="entry name" value="MetalloPept_cat_dom_sf"/>
</dbReference>
<feature type="signal peptide" evidence="2">
    <location>
        <begin position="1"/>
        <end position="19"/>
    </location>
</feature>
<evidence type="ECO:0000259" key="3">
    <source>
        <dbReference type="Pfam" id="PF18962"/>
    </source>
</evidence>
<dbReference type="NCBIfam" id="TIGR04183">
    <property type="entry name" value="Por_Secre_tail"/>
    <property type="match status" value="1"/>
</dbReference>
<dbReference type="Gene3D" id="3.40.390.10">
    <property type="entry name" value="Collagenase (Catalytic Domain)"/>
    <property type="match status" value="1"/>
</dbReference>
<dbReference type="Pfam" id="PF18962">
    <property type="entry name" value="Por_Secre_tail"/>
    <property type="match status" value="1"/>
</dbReference>
<proteinExistence type="predicted"/>
<gene>
    <name evidence="4" type="ORF">RNZ46_09825</name>
</gene>
<evidence type="ECO:0000313" key="5">
    <source>
        <dbReference type="Proteomes" id="UP001302486"/>
    </source>
</evidence>
<reference evidence="5" key="1">
    <citation type="submission" date="2024-06" db="EMBL/GenBank/DDBJ databases">
        <title>Hwangdonia haimaensis gen. nov., sp. nov., a member of the family Flavobacteriaceae isolated from the haima cold seep.</title>
        <authorList>
            <person name="Li J."/>
        </authorList>
    </citation>
    <scope>NUCLEOTIDE SEQUENCE [LARGE SCALE GENOMIC DNA]</scope>
    <source>
        <strain evidence="5">SCSIO 19198</strain>
    </source>
</reference>
<keyword evidence="1 2" id="KW-0732">Signal</keyword>
<dbReference type="Proteomes" id="UP001302486">
    <property type="component" value="Chromosome"/>
</dbReference>
<dbReference type="GO" id="GO:0008237">
    <property type="term" value="F:metallopeptidase activity"/>
    <property type="evidence" value="ECO:0007669"/>
    <property type="project" value="InterPro"/>
</dbReference>
<dbReference type="InterPro" id="IPR019026">
    <property type="entry name" value="Peptidase_M64_IgA"/>
</dbReference>
<sequence length="463" mass="51541">MKHQLLYILCLLNIGFVNAQVFDVETIKRSGDNNKRINLVLLSEGYQTSEFSKFITDATSFSNAMFTQSPFKEYADYFNVFAIKVPSNQSGTDHPANATDVTEPVFPAATLDTYFNTSFDTSGYHRLLYTYNSAKVYNVLANNFPEYDQPIILVNSPEYGGAGGPYAVSSTGTSANEIVIHELGHSLFNLKDEYYPGDGNLNEATNATQESNPALVKWKNWMGIDAINIYPYGSSGESATWNRPHQSCKMRYLGFDFCSVCQEGIIEKIHSLVSPIDSYLPASNTVNPTAYPIDFELNLIKPIPNTLKNTWTLNASNFANDVDNISIAENDLNTGTNDLTVVVHDDSPMLKIDNHETTHVYSVTWTITKSALGIDDISSKQNDFNISLFPNPSNNILNLKVEGKSAASLKVDIISLDGKRLQSTKISNYENNKIDISRLSQGMYLANVYLNNMLLTSKRFVKN</sequence>
<feature type="chain" id="PRO_5041688758" evidence="2">
    <location>
        <begin position="20"/>
        <end position="463"/>
    </location>
</feature>
<name>A0AA97ELI8_9FLAO</name>
<protein>
    <submittedName>
        <fullName evidence="4">M64 family metallopeptidase</fullName>
    </submittedName>
</protein>
<evidence type="ECO:0000256" key="2">
    <source>
        <dbReference type="SAM" id="SignalP"/>
    </source>
</evidence>
<feature type="domain" description="Secretion system C-terminal sorting" evidence="3">
    <location>
        <begin position="388"/>
        <end position="458"/>
    </location>
</feature>
<accession>A0AA97ELI8</accession>
<dbReference type="RefSeq" id="WP_316982029.1">
    <property type="nucleotide sequence ID" value="NZ_CP136521.1"/>
</dbReference>
<evidence type="ECO:0000256" key="1">
    <source>
        <dbReference type="ARBA" id="ARBA00022729"/>
    </source>
</evidence>